<evidence type="ECO:0000256" key="2">
    <source>
        <dbReference type="PROSITE-ProRule" id="PRU00335"/>
    </source>
</evidence>
<dbReference type="PROSITE" id="PS50977">
    <property type="entry name" value="HTH_TETR_2"/>
    <property type="match status" value="1"/>
</dbReference>
<reference evidence="5" key="2">
    <citation type="submission" date="2024-03" db="EMBL/GenBank/DDBJ databases">
        <title>The Genome Sequence of Enterococcus sp. DIV0205d.</title>
        <authorList>
            <consortium name="The Broad Institute Genomics Platform"/>
            <consortium name="The Broad Institute Microbial Omics Core"/>
            <consortium name="The Broad Institute Genomic Center for Infectious Diseases"/>
            <person name="Earl A."/>
            <person name="Manson A."/>
            <person name="Gilmore M."/>
            <person name="Schwartman J."/>
            <person name="Shea T."/>
            <person name="Abouelleil A."/>
            <person name="Cao P."/>
            <person name="Chapman S."/>
            <person name="Cusick C."/>
            <person name="Young S."/>
            <person name="Neafsey D."/>
            <person name="Nusbaum C."/>
            <person name="Birren B."/>
        </authorList>
    </citation>
    <scope>NUCLEOTIDE SEQUENCE</scope>
    <source>
        <strain evidence="5">7F3_DIV0205</strain>
    </source>
</reference>
<dbReference type="AlphaFoldDB" id="A0AAQ3WAZ9"/>
<dbReference type="Proteomes" id="UP000194948">
    <property type="component" value="Chromosome"/>
</dbReference>
<sequence>MKKKENITNRSLQKTLLELLETKKFEKITVNDICVRAKISRTAFYDYYLDKFDLLLKSMDQLRIDHTVEFQNNHMKIEDIVHSIISNISANKKIFYNIYSSRDVDEIRSIHEESFRKRILFFIENTSLKIKSDMPVDVIAILCCSGVVIILRSWILMLNSYSEEEIIEFLVVYLYNNIID</sequence>
<dbReference type="PANTHER" id="PTHR43479:SF7">
    <property type="entry name" value="TETR-FAMILY TRANSCRIPTIONAL REGULATOR"/>
    <property type="match status" value="1"/>
</dbReference>
<keyword evidence="3" id="KW-0812">Transmembrane</keyword>
<feature type="domain" description="HTH tetR-type" evidence="4">
    <location>
        <begin position="6"/>
        <end position="66"/>
    </location>
</feature>
<keyword evidence="3" id="KW-0472">Membrane</keyword>
<evidence type="ECO:0000259" key="4">
    <source>
        <dbReference type="PROSITE" id="PS50977"/>
    </source>
</evidence>
<dbReference type="Gene3D" id="1.10.357.10">
    <property type="entry name" value="Tetracycline Repressor, domain 2"/>
    <property type="match status" value="1"/>
</dbReference>
<dbReference type="InterPro" id="IPR009057">
    <property type="entry name" value="Homeodomain-like_sf"/>
</dbReference>
<evidence type="ECO:0000256" key="1">
    <source>
        <dbReference type="ARBA" id="ARBA00023125"/>
    </source>
</evidence>
<dbReference type="PANTHER" id="PTHR43479">
    <property type="entry name" value="ACREF/ENVCD OPERON REPRESSOR-RELATED"/>
    <property type="match status" value="1"/>
</dbReference>
<dbReference type="InterPro" id="IPR050624">
    <property type="entry name" value="HTH-type_Tx_Regulator"/>
</dbReference>
<name>A0AAQ3WAZ9_9ENTE</name>
<organism evidence="5 6">
    <name type="scientific">Candidatus Enterococcus palustris</name>
    <dbReference type="NCBI Taxonomy" id="1834189"/>
    <lineage>
        <taxon>Bacteria</taxon>
        <taxon>Bacillati</taxon>
        <taxon>Bacillota</taxon>
        <taxon>Bacilli</taxon>
        <taxon>Lactobacillales</taxon>
        <taxon>Enterococcaceae</taxon>
        <taxon>Enterococcus</taxon>
    </lineage>
</organism>
<evidence type="ECO:0000256" key="3">
    <source>
        <dbReference type="SAM" id="Phobius"/>
    </source>
</evidence>
<reference evidence="5" key="1">
    <citation type="submission" date="2017-05" db="EMBL/GenBank/DDBJ databases">
        <authorList>
            <consortium name="The Broad Institute Genomics Platform"/>
            <consortium name="The Broad Institute Genomic Center for Infectious Diseases"/>
            <person name="Earl A."/>
            <person name="Manson A."/>
            <person name="Schwartman J."/>
            <person name="Gilmore M."/>
            <person name="Abouelleil A."/>
            <person name="Cao P."/>
            <person name="Chapman S."/>
            <person name="Cusick C."/>
            <person name="Shea T."/>
            <person name="Young S."/>
            <person name="Neafsey D."/>
            <person name="Nusbaum C."/>
            <person name="Birren B."/>
        </authorList>
    </citation>
    <scope>NUCLEOTIDE SEQUENCE</scope>
    <source>
        <strain evidence="5">7F3_DIV0205</strain>
    </source>
</reference>
<gene>
    <name evidence="5" type="ORF">A5821_002984</name>
</gene>
<dbReference type="RefSeq" id="WP_086315499.1">
    <property type="nucleotide sequence ID" value="NZ_CP147244.1"/>
</dbReference>
<protein>
    <recommendedName>
        <fullName evidence="4">HTH tetR-type domain-containing protein</fullName>
    </recommendedName>
</protein>
<feature type="transmembrane region" description="Helical" evidence="3">
    <location>
        <begin position="136"/>
        <end position="155"/>
    </location>
</feature>
<dbReference type="InterPro" id="IPR001647">
    <property type="entry name" value="HTH_TetR"/>
</dbReference>
<keyword evidence="3" id="KW-1133">Transmembrane helix</keyword>
<accession>A0AAQ3WAZ9</accession>
<feature type="DNA-binding region" description="H-T-H motif" evidence="2">
    <location>
        <begin position="29"/>
        <end position="48"/>
    </location>
</feature>
<evidence type="ECO:0000313" key="5">
    <source>
        <dbReference type="EMBL" id="WYK01847.1"/>
    </source>
</evidence>
<proteinExistence type="predicted"/>
<dbReference type="EMBL" id="CP147244">
    <property type="protein sequence ID" value="WYK01847.1"/>
    <property type="molecule type" value="Genomic_DNA"/>
</dbReference>
<dbReference type="GO" id="GO:0003677">
    <property type="term" value="F:DNA binding"/>
    <property type="evidence" value="ECO:0007669"/>
    <property type="project" value="UniProtKB-UniRule"/>
</dbReference>
<keyword evidence="6" id="KW-1185">Reference proteome</keyword>
<evidence type="ECO:0000313" key="6">
    <source>
        <dbReference type="Proteomes" id="UP000194948"/>
    </source>
</evidence>
<keyword evidence="1 2" id="KW-0238">DNA-binding</keyword>
<dbReference type="SUPFAM" id="SSF46689">
    <property type="entry name" value="Homeodomain-like"/>
    <property type="match status" value="1"/>
</dbReference>